<gene>
    <name evidence="1" type="ORF">A9R00_08545</name>
</gene>
<evidence type="ECO:0000313" key="2">
    <source>
        <dbReference type="Proteomes" id="UP000227088"/>
    </source>
</evidence>
<name>A0A1Y5HVQ0_OLEAN</name>
<organism evidence="1 2">
    <name type="scientific">Oleispira antarctica</name>
    <dbReference type="NCBI Taxonomy" id="188908"/>
    <lineage>
        <taxon>Bacteria</taxon>
        <taxon>Pseudomonadati</taxon>
        <taxon>Pseudomonadota</taxon>
        <taxon>Gammaproteobacteria</taxon>
        <taxon>Oceanospirillales</taxon>
        <taxon>Oceanospirillaceae</taxon>
        <taxon>Oleispira</taxon>
    </lineage>
</organism>
<sequence length="185" mass="20778">MAQLELNNIKSDLFWNLHKVTNKRAGQILIKTLCKYIPTYSSGAQQIYSEGECQFTSVDRVVFHPNTEDYTKTFSRIPATAVRNTSIHLFAHGQEGLTFLQKKSGKPTSTSAFSGTLNQILNNIDKKQGFIPILQKSNVEDTADNRPLLKLSTLDIKSLETEFSSFEISTMLNELKKGFVDLNAL</sequence>
<evidence type="ECO:0000313" key="1">
    <source>
        <dbReference type="EMBL" id="OUS39944.1"/>
    </source>
</evidence>
<reference evidence="2" key="1">
    <citation type="journal article" date="2017" name="Proc. Natl. Acad. Sci. U.S.A.">
        <title>Simulation of Deepwater Horizon oil plume reveals substrate specialization within a complex community of hydrocarbon degraders.</title>
        <authorList>
            <person name="Hu P."/>
            <person name="Dubinsky E.A."/>
            <person name="Probst A.J."/>
            <person name="Wang J."/>
            <person name="Sieber C.M.K."/>
            <person name="Tom L.M."/>
            <person name="Gardinali P."/>
            <person name="Banfield J.F."/>
            <person name="Atlas R.M."/>
            <person name="Andersen G.L."/>
        </authorList>
    </citation>
    <scope>NUCLEOTIDE SEQUENCE [LARGE SCALE GENOMIC DNA]</scope>
</reference>
<comment type="caution">
    <text evidence="1">The sequence shown here is derived from an EMBL/GenBank/DDBJ whole genome shotgun (WGS) entry which is preliminary data.</text>
</comment>
<proteinExistence type="predicted"/>
<protein>
    <submittedName>
        <fullName evidence="1">Uncharacterized protein</fullName>
    </submittedName>
</protein>
<accession>A0A1Y5HVQ0</accession>
<dbReference type="Proteomes" id="UP000227088">
    <property type="component" value="Unassembled WGS sequence"/>
</dbReference>
<dbReference type="EMBL" id="MABE01000492">
    <property type="protein sequence ID" value="OUS39944.1"/>
    <property type="molecule type" value="Genomic_DNA"/>
</dbReference>
<dbReference type="AlphaFoldDB" id="A0A1Y5HVQ0"/>